<keyword evidence="2" id="KW-1185">Reference proteome</keyword>
<accession>G0V4T2</accession>
<evidence type="ECO:0000313" key="2">
    <source>
        <dbReference type="Proteomes" id="UP000007652"/>
    </source>
</evidence>
<proteinExistence type="predicted"/>
<comment type="caution">
    <text evidence="1">The sequence shown here is derived from an EMBL/GenBank/DDBJ whole genome shotgun (WGS) entry which is preliminary data.</text>
</comment>
<reference evidence="1 2" key="1">
    <citation type="journal article" date="2011" name="J. Bacteriol.">
        <title>Draft genome sequence of Caloramator australicus strain RC3T, a thermoanaerobe from the Great Artesian Basin of Australia.</title>
        <authorList>
            <person name="Ogg C.D."/>
            <person name="Patel B.K.C."/>
        </authorList>
    </citation>
    <scope>NUCLEOTIDE SEQUENCE [LARGE SCALE GENOMIC DNA]</scope>
    <source>
        <strain evidence="1 2">RC3</strain>
    </source>
</reference>
<evidence type="ECO:0000313" key="1">
    <source>
        <dbReference type="EMBL" id="CCC58122.1"/>
    </source>
</evidence>
<gene>
    <name evidence="1" type="ORF">CAAU_0473</name>
</gene>
<dbReference type="AlphaFoldDB" id="G0V4T2"/>
<dbReference type="Proteomes" id="UP000007652">
    <property type="component" value="Unassembled WGS sequence"/>
</dbReference>
<protein>
    <submittedName>
        <fullName evidence="1">Uncharacterized protein</fullName>
    </submittedName>
</protein>
<dbReference type="EMBL" id="CAKP01000019">
    <property type="protein sequence ID" value="CCC58122.1"/>
    <property type="molecule type" value="Genomic_DNA"/>
</dbReference>
<sequence>MEIMKKYVEVKYDSFEQIKEVDIDLHLNKKFFRWGKG</sequence>
<name>G0V4T2_9CLOT</name>
<organism evidence="1 2">
    <name type="scientific">Caloramator australicus RC3</name>
    <dbReference type="NCBI Taxonomy" id="857293"/>
    <lineage>
        <taxon>Bacteria</taxon>
        <taxon>Bacillati</taxon>
        <taxon>Bacillota</taxon>
        <taxon>Clostridia</taxon>
        <taxon>Eubacteriales</taxon>
        <taxon>Clostridiaceae</taxon>
        <taxon>Caloramator</taxon>
    </lineage>
</organism>